<dbReference type="Gramene" id="mRNA:HanXRQr2_Chr12g0538761">
    <property type="protein sequence ID" value="CDS:HanXRQr2_Chr12g0538761.1"/>
    <property type="gene ID" value="HanXRQr2_Chr12g0538761"/>
</dbReference>
<keyword evidence="2" id="KW-1185">Reference proteome</keyword>
<gene>
    <name evidence="1" type="ORF">HanXRQr2_Chr12g0538761</name>
</gene>
<protein>
    <submittedName>
        <fullName evidence="1">Uncharacterized protein</fullName>
    </submittedName>
</protein>
<reference evidence="1" key="2">
    <citation type="submission" date="2020-06" db="EMBL/GenBank/DDBJ databases">
        <title>Helianthus annuus Genome sequencing and assembly Release 2.</title>
        <authorList>
            <person name="Gouzy J."/>
            <person name="Langlade N."/>
            <person name="Munos S."/>
        </authorList>
    </citation>
    <scope>NUCLEOTIDE SEQUENCE</scope>
    <source>
        <tissue evidence="1">Leaves</tissue>
    </source>
</reference>
<accession>A0A9K3MVS2</accession>
<sequence>MICEFPFSGYRTYRVQINASTALRLRPTCIKALDLLLYGLDQIQRIIFVRSVEGFIE</sequence>
<evidence type="ECO:0000313" key="2">
    <source>
        <dbReference type="Proteomes" id="UP000215914"/>
    </source>
</evidence>
<evidence type="ECO:0000313" key="1">
    <source>
        <dbReference type="EMBL" id="KAF5777695.1"/>
    </source>
</evidence>
<dbReference type="Proteomes" id="UP000215914">
    <property type="component" value="Unassembled WGS sequence"/>
</dbReference>
<organism evidence="1 2">
    <name type="scientific">Helianthus annuus</name>
    <name type="common">Common sunflower</name>
    <dbReference type="NCBI Taxonomy" id="4232"/>
    <lineage>
        <taxon>Eukaryota</taxon>
        <taxon>Viridiplantae</taxon>
        <taxon>Streptophyta</taxon>
        <taxon>Embryophyta</taxon>
        <taxon>Tracheophyta</taxon>
        <taxon>Spermatophyta</taxon>
        <taxon>Magnoliopsida</taxon>
        <taxon>eudicotyledons</taxon>
        <taxon>Gunneridae</taxon>
        <taxon>Pentapetalae</taxon>
        <taxon>asterids</taxon>
        <taxon>campanulids</taxon>
        <taxon>Asterales</taxon>
        <taxon>Asteraceae</taxon>
        <taxon>Asteroideae</taxon>
        <taxon>Heliantheae alliance</taxon>
        <taxon>Heliantheae</taxon>
        <taxon>Helianthus</taxon>
    </lineage>
</organism>
<proteinExistence type="predicted"/>
<reference evidence="1" key="1">
    <citation type="journal article" date="2017" name="Nature">
        <title>The sunflower genome provides insights into oil metabolism, flowering and Asterid evolution.</title>
        <authorList>
            <person name="Badouin H."/>
            <person name="Gouzy J."/>
            <person name="Grassa C.J."/>
            <person name="Murat F."/>
            <person name="Staton S.E."/>
            <person name="Cottret L."/>
            <person name="Lelandais-Briere C."/>
            <person name="Owens G.L."/>
            <person name="Carrere S."/>
            <person name="Mayjonade B."/>
            <person name="Legrand L."/>
            <person name="Gill N."/>
            <person name="Kane N.C."/>
            <person name="Bowers J.E."/>
            <person name="Hubner S."/>
            <person name="Bellec A."/>
            <person name="Berard A."/>
            <person name="Berges H."/>
            <person name="Blanchet N."/>
            <person name="Boniface M.C."/>
            <person name="Brunel D."/>
            <person name="Catrice O."/>
            <person name="Chaidir N."/>
            <person name="Claudel C."/>
            <person name="Donnadieu C."/>
            <person name="Faraut T."/>
            <person name="Fievet G."/>
            <person name="Helmstetter N."/>
            <person name="King M."/>
            <person name="Knapp S.J."/>
            <person name="Lai Z."/>
            <person name="Le Paslier M.C."/>
            <person name="Lippi Y."/>
            <person name="Lorenzon L."/>
            <person name="Mandel J.R."/>
            <person name="Marage G."/>
            <person name="Marchand G."/>
            <person name="Marquand E."/>
            <person name="Bret-Mestries E."/>
            <person name="Morien E."/>
            <person name="Nambeesan S."/>
            <person name="Nguyen T."/>
            <person name="Pegot-Espagnet P."/>
            <person name="Pouilly N."/>
            <person name="Raftis F."/>
            <person name="Sallet E."/>
            <person name="Schiex T."/>
            <person name="Thomas J."/>
            <person name="Vandecasteele C."/>
            <person name="Vares D."/>
            <person name="Vear F."/>
            <person name="Vautrin S."/>
            <person name="Crespi M."/>
            <person name="Mangin B."/>
            <person name="Burke J.M."/>
            <person name="Salse J."/>
            <person name="Munos S."/>
            <person name="Vincourt P."/>
            <person name="Rieseberg L.H."/>
            <person name="Langlade N.B."/>
        </authorList>
    </citation>
    <scope>NUCLEOTIDE SEQUENCE</scope>
    <source>
        <tissue evidence="1">Leaves</tissue>
    </source>
</reference>
<dbReference type="AlphaFoldDB" id="A0A9K3MVS2"/>
<comment type="caution">
    <text evidence="1">The sequence shown here is derived from an EMBL/GenBank/DDBJ whole genome shotgun (WGS) entry which is preliminary data.</text>
</comment>
<dbReference type="EMBL" id="MNCJ02000327">
    <property type="protein sequence ID" value="KAF5777695.1"/>
    <property type="molecule type" value="Genomic_DNA"/>
</dbReference>
<name>A0A9K3MVS2_HELAN</name>